<keyword evidence="1" id="KW-0175">Coiled coil</keyword>
<comment type="caution">
    <text evidence="2">The sequence shown here is derived from an EMBL/GenBank/DDBJ whole genome shotgun (WGS) entry which is preliminary data.</text>
</comment>
<gene>
    <name evidence="2" type="ORF">GCM10010978_05990</name>
</gene>
<proteinExistence type="predicted"/>
<dbReference type="AlphaFoldDB" id="A0A8J2ZQI6"/>
<keyword evidence="3" id="KW-1185">Reference proteome</keyword>
<sequence>MGNQNLHEQLQQASRNVKEAQEAVLQAQGQDLALIEVAQAKLEEAEQVLEQLQQQFGTEATENPQFQQAFESLHDTRQQAQEAQQNITDIL</sequence>
<reference evidence="2" key="1">
    <citation type="journal article" date="2014" name="Int. J. Syst. Evol. Microbiol.">
        <title>Complete genome sequence of Corynebacterium casei LMG S-19264T (=DSM 44701T), isolated from a smear-ripened cheese.</title>
        <authorList>
            <consortium name="US DOE Joint Genome Institute (JGI-PGF)"/>
            <person name="Walter F."/>
            <person name="Albersmeier A."/>
            <person name="Kalinowski J."/>
            <person name="Ruckert C."/>
        </authorList>
    </citation>
    <scope>NUCLEOTIDE SEQUENCE</scope>
    <source>
        <strain evidence="2">CGMCC 1.12360</strain>
    </source>
</reference>
<evidence type="ECO:0000256" key="1">
    <source>
        <dbReference type="SAM" id="Coils"/>
    </source>
</evidence>
<dbReference type="Proteomes" id="UP000602050">
    <property type="component" value="Unassembled WGS sequence"/>
</dbReference>
<dbReference type="RefSeq" id="WP_188390895.1">
    <property type="nucleotide sequence ID" value="NZ_BMEV01000007.1"/>
</dbReference>
<accession>A0A8J2ZQI6</accession>
<name>A0A8J2ZQI6_9BACI</name>
<dbReference type="EMBL" id="BMEV01000007">
    <property type="protein sequence ID" value="GGH70745.1"/>
    <property type="molecule type" value="Genomic_DNA"/>
</dbReference>
<protein>
    <submittedName>
        <fullName evidence="2">Uncharacterized protein</fullName>
    </submittedName>
</protein>
<evidence type="ECO:0000313" key="2">
    <source>
        <dbReference type="EMBL" id="GGH70745.1"/>
    </source>
</evidence>
<reference evidence="2" key="2">
    <citation type="submission" date="2020-09" db="EMBL/GenBank/DDBJ databases">
        <authorList>
            <person name="Sun Q."/>
            <person name="Zhou Y."/>
        </authorList>
    </citation>
    <scope>NUCLEOTIDE SEQUENCE</scope>
    <source>
        <strain evidence="2">CGMCC 1.12360</strain>
    </source>
</reference>
<evidence type="ECO:0000313" key="3">
    <source>
        <dbReference type="Proteomes" id="UP000602050"/>
    </source>
</evidence>
<feature type="coiled-coil region" evidence="1">
    <location>
        <begin position="3"/>
        <end position="86"/>
    </location>
</feature>
<organism evidence="2 3">
    <name type="scientific">Compostibacillus humi</name>
    <dbReference type="NCBI Taxonomy" id="1245525"/>
    <lineage>
        <taxon>Bacteria</taxon>
        <taxon>Bacillati</taxon>
        <taxon>Bacillota</taxon>
        <taxon>Bacilli</taxon>
        <taxon>Bacillales</taxon>
        <taxon>Bacillaceae</taxon>
        <taxon>Compostibacillus</taxon>
    </lineage>
</organism>